<comment type="caution">
    <text evidence="1">The sequence shown here is derived from an EMBL/GenBank/DDBJ whole genome shotgun (WGS) entry which is preliminary data.</text>
</comment>
<dbReference type="EMBL" id="LAZR01017535">
    <property type="protein sequence ID" value="KKM00001.1"/>
    <property type="molecule type" value="Genomic_DNA"/>
</dbReference>
<name>A0A0F9J253_9ZZZZ</name>
<sequence length="248" mass="27894">MAARTRLQIKALVHSNTGRTKETLENSKCDSALKVAIQNHAFWETITDTYTDFAITESDTSVSISSTSPEHVITATIVETSGSRNAPLILKNRVWWAKKVINASDNHQGWPRYGMYINNTMYFDRPVMSGLSLRVRVSTTQTFTDDTTTCPIGALDIFVEEFVTAEVFLALGQMDSYYAWRRKALGGKYDADGTIGGSLLKAINFDKFGLGEELEMEPPSRFDDARFGISILNNITGHERYGFTDWWF</sequence>
<dbReference type="AlphaFoldDB" id="A0A0F9J253"/>
<gene>
    <name evidence="1" type="ORF">LCGC14_1808780</name>
</gene>
<organism evidence="1">
    <name type="scientific">marine sediment metagenome</name>
    <dbReference type="NCBI Taxonomy" id="412755"/>
    <lineage>
        <taxon>unclassified sequences</taxon>
        <taxon>metagenomes</taxon>
        <taxon>ecological metagenomes</taxon>
    </lineage>
</organism>
<accession>A0A0F9J253</accession>
<evidence type="ECO:0000313" key="1">
    <source>
        <dbReference type="EMBL" id="KKM00001.1"/>
    </source>
</evidence>
<protein>
    <submittedName>
        <fullName evidence="1">Uncharacterized protein</fullName>
    </submittedName>
</protein>
<proteinExistence type="predicted"/>
<reference evidence="1" key="1">
    <citation type="journal article" date="2015" name="Nature">
        <title>Complex archaea that bridge the gap between prokaryotes and eukaryotes.</title>
        <authorList>
            <person name="Spang A."/>
            <person name="Saw J.H."/>
            <person name="Jorgensen S.L."/>
            <person name="Zaremba-Niedzwiedzka K."/>
            <person name="Martijn J."/>
            <person name="Lind A.E."/>
            <person name="van Eijk R."/>
            <person name="Schleper C."/>
            <person name="Guy L."/>
            <person name="Ettema T.J."/>
        </authorList>
    </citation>
    <scope>NUCLEOTIDE SEQUENCE</scope>
</reference>